<protein>
    <submittedName>
        <fullName evidence="1">Putative pterin-4-alpha-carbinolamine dehydratase</fullName>
    </submittedName>
</protein>
<gene>
    <name evidence="1" type="ORF">MC3_01830</name>
</gene>
<evidence type="ECO:0000313" key="2">
    <source>
        <dbReference type="Proteomes" id="UP000007592"/>
    </source>
</evidence>
<dbReference type="AlphaFoldDB" id="H8LN95"/>
<reference evidence="1 2" key="1">
    <citation type="submission" date="2012-03" db="EMBL/GenBank/DDBJ databases">
        <authorList>
            <person name="Johnson S.L."/>
            <person name="Munk A.C."/>
            <person name="Han S."/>
            <person name="Bruce D.C."/>
            <person name="Dasch G.A."/>
        </authorList>
    </citation>
    <scope>NUCLEOTIDE SEQUENCE [LARGE SCALE GENOMIC DNA]</scope>
    <source>
        <strain evidence="2">D-CWPP (RSB)</strain>
    </source>
</reference>
<sequence>MTVLSEKRCIPCEGGVPPLEKKEIDKLLVQLQSEW</sequence>
<organism evidence="1 2">
    <name type="scientific">Rickettsia slovaca str. D-CWPP</name>
    <dbReference type="NCBI Taxonomy" id="1105109"/>
    <lineage>
        <taxon>Bacteria</taxon>
        <taxon>Pseudomonadati</taxon>
        <taxon>Pseudomonadota</taxon>
        <taxon>Alphaproteobacteria</taxon>
        <taxon>Rickettsiales</taxon>
        <taxon>Rickettsiaceae</taxon>
        <taxon>Rickettsieae</taxon>
        <taxon>Rickettsia</taxon>
        <taxon>spotted fever group</taxon>
    </lineage>
</organism>
<dbReference type="EMBL" id="CP003375">
    <property type="protein sequence ID" value="AFD19330.1"/>
    <property type="molecule type" value="Genomic_DNA"/>
</dbReference>
<dbReference type="HOGENOM" id="CLU_3367011_0_0_5"/>
<name>H8LN95_RICSL</name>
<accession>H8LN95</accession>
<dbReference type="Proteomes" id="UP000007592">
    <property type="component" value="Chromosome"/>
</dbReference>
<evidence type="ECO:0000313" key="1">
    <source>
        <dbReference type="EMBL" id="AFD19330.1"/>
    </source>
</evidence>
<proteinExistence type="predicted"/>
<dbReference type="KEGG" id="rsw:MC3_01830"/>